<feature type="compositionally biased region" description="Polar residues" evidence="1">
    <location>
        <begin position="144"/>
        <end position="156"/>
    </location>
</feature>
<feature type="region of interest" description="Disordered" evidence="1">
    <location>
        <begin position="490"/>
        <end position="537"/>
    </location>
</feature>
<evidence type="ECO:0000256" key="1">
    <source>
        <dbReference type="SAM" id="MobiDB-lite"/>
    </source>
</evidence>
<dbReference type="EMBL" id="FQ311442">
    <property type="protein sequence ID" value="CBQ70921.1"/>
    <property type="molecule type" value="Genomic_DNA"/>
</dbReference>
<evidence type="ECO:0000313" key="3">
    <source>
        <dbReference type="Proteomes" id="UP000008867"/>
    </source>
</evidence>
<proteinExistence type="predicted"/>
<feature type="compositionally biased region" description="Low complexity" evidence="1">
    <location>
        <begin position="203"/>
        <end position="217"/>
    </location>
</feature>
<feature type="compositionally biased region" description="Acidic residues" evidence="1">
    <location>
        <begin position="445"/>
        <end position="454"/>
    </location>
</feature>
<keyword evidence="3" id="KW-1185">Reference proteome</keyword>
<feature type="compositionally biased region" description="Polar residues" evidence="1">
    <location>
        <begin position="1651"/>
        <end position="1663"/>
    </location>
</feature>
<feature type="compositionally biased region" description="Low complexity" evidence="1">
    <location>
        <begin position="78"/>
        <end position="106"/>
    </location>
</feature>
<feature type="compositionally biased region" description="Low complexity" evidence="1">
    <location>
        <begin position="1505"/>
        <end position="1515"/>
    </location>
</feature>
<feature type="region of interest" description="Disordered" evidence="1">
    <location>
        <begin position="757"/>
        <end position="1212"/>
    </location>
</feature>
<feature type="compositionally biased region" description="Basic and acidic residues" evidence="1">
    <location>
        <begin position="1076"/>
        <end position="1090"/>
    </location>
</feature>
<feature type="compositionally biased region" description="Low complexity" evidence="1">
    <location>
        <begin position="1674"/>
        <end position="1692"/>
    </location>
</feature>
<feature type="compositionally biased region" description="Polar residues" evidence="1">
    <location>
        <begin position="490"/>
        <end position="502"/>
    </location>
</feature>
<feature type="region of interest" description="Disordered" evidence="1">
    <location>
        <begin position="1428"/>
        <end position="1448"/>
    </location>
</feature>
<sequence length="1799" mass="191503">MQSPPFRTEASGRSPRSSGLPSSSRIIQGQYQQSDQPSSLSPSRVVVAEGSEFVLQALPSRASPSAHRLSSIDRRVSAPHLPASPSQLASSSQSRAVSATSTPPRSRQSDRPYRPPPSSSARFYERQQQRWMLQQPSVLPHIPAQTSALLYSQSTQPPHPSNPYQPSATSSPPYAQPAALPYSSATAEEQQAIAVPSRSGSDASAVSRLRSTSVSSLAPPETKNRARSGSDAGSFTRSCISNGYNSNTDDEYVDLDPIQRRSAANRAHSAWQAPGNVATDDQDDSFLPSNGMRQNVDANDTLGDSGDADWDAELGISEADHAEPLRLPSLQQAEHLLHPSPIITGDAASSASSNIVTSKLAVSSPGTSIQQQPHIESIKAADLKGIRVTSAVSESWDGDFLFQNDEDPVDAESQYGGNSKQRGSREQRETTRSSSSKLLHSQDDQGADSDDDVENWDDAFAWNADSIMTPSASTSSSLHDLMLRSNVYSSDLSSTPTRANRASTRELPLDAARRVDFGGNDKAHAKKRLSNGSSTSNITDFSARLAAQSDADSFRQRSSQDSNDFSLPQSRQRNALGLVQNVRKDYRNTTGRSDDSGDETETDSPAKEIAAPLPARPARRSLGAALGFDTRRKSAAKEASTAVPSPSRVTTKTKDDPSLAATKSHARSQSKSKLGALQRLSFSRSRLSVANASSTSVHQMLETGESPQRPYADNANQSQASLLSHASTNSSRSRRGASPSSLERSYTALRSTSFRRFLGRGDKNGAAVKHDASSETPPPSSLPRRGSEQSPPMLPISSPQRHTPTAHAPTQPKSPPFSWTGIRRSIEVTPKRQKEQASRRDSDSFQRDSPGQPLFAQASSPSMSPTALGLAMQQRSTSLALLQGKSDPSATAVERPVLDPKESGLLPAAGLRRDFSSSNTLRAGPSIDASTPTRSGRSKPDAEASTRRWRAAAAEVGTRAQTRSDGTSTDVPPSSYGYGGISMSRGPDGHGSASRSVSASTAHSHTSAESMYGYRMRQQVSVSSGPEAQDSETSYGTSVGSSPGLTGQWSWISSGKRGANPSTDTKDTAWMASVDLSERQELSTRQDIQHGRAASVPGSPLTLETTLDGEPILPHSQAPRKQSAPDTSLSPSYHPDSVRGGAPTHLEAPLIPSQPASPGSLEPSRVLPASPNTDASVAGMPSSSQAPSSSSAASSSRKGAPRRNSLSDLKIPSRISKAQTGIRNNISLVRDFARGIEELKVLKASYMDHKVRTPLAPSDVEERVQNWLECADVLIGLGEGRSEADATARVDTLSHTPLSAHVDTRRTTFSDASIHASPASPLDGWTSRQSSVSGARSASGTSQATTSTTDGVRSVDVHREIDILSAILGGHKLTASQTEVRPHARFQSDPYTRDEVQYRNAAYASMSTMEGSDLTTPDRESLDMTRNGEAAARAKPSERPFNTAPALSHANASSAEVAVFDGVDVGDANRSAKRRLRSASRAGLQGLRDLLRVFKGTTADDATAASAAAGSKTGGMAETADATTNEQQPRYSIDGRPSTPSATKQKRKSINLKRRSFLRSRTSLESVSAKAAEGQTTQEAAPPLPVSPDGARYTLAPSSSSSKVDRRRPDPSPSKSSLDITWEAGSADRSRDGRIAQRSASATSKAVRRISLQSALSGSSTRRQSMDLAPPGLLSSKATATTSTSQQHSTLQQHRRPSLAVRPITSTAMTPPDPRRASTSVDAVHRHHQLLLQQGQTPARATLAPGRPHSSTSETPHVVQKLALRPEAMPGLLVYVQATKQHLQAAIDELGSQQAFALR</sequence>
<dbReference type="HOGENOM" id="CLU_238168_0_0_1"/>
<feature type="region of interest" description="Disordered" evidence="1">
    <location>
        <begin position="1"/>
        <end position="44"/>
    </location>
</feature>
<feature type="compositionally biased region" description="Polar residues" evidence="1">
    <location>
        <begin position="959"/>
        <end position="972"/>
    </location>
</feature>
<dbReference type="Proteomes" id="UP000008867">
    <property type="component" value="Chromosome 20"/>
</dbReference>
<feature type="compositionally biased region" description="Polar residues" evidence="1">
    <location>
        <begin position="1018"/>
        <end position="1053"/>
    </location>
</feature>
<dbReference type="VEuPathDB" id="FungiDB:sr16500"/>
<feature type="compositionally biased region" description="Polar residues" evidence="1">
    <location>
        <begin position="231"/>
        <end position="247"/>
    </location>
</feature>
<feature type="compositionally biased region" description="Polar residues" evidence="1">
    <location>
        <begin position="556"/>
        <end position="573"/>
    </location>
</feature>
<feature type="region of interest" description="Disordered" evidence="1">
    <location>
        <begin position="401"/>
        <end position="454"/>
    </location>
</feature>
<accession>E6ZUL4</accession>
<feature type="compositionally biased region" description="Low complexity" evidence="1">
    <location>
        <begin position="11"/>
        <end position="43"/>
    </location>
</feature>
<evidence type="ECO:0000313" key="2">
    <source>
        <dbReference type="EMBL" id="CBQ70921.1"/>
    </source>
</evidence>
<gene>
    <name evidence="2" type="ORF">sr16500</name>
</gene>
<protein>
    <submittedName>
        <fullName evidence="2">Uncharacterized protein</fullName>
    </submittedName>
</protein>
<feature type="region of interest" description="Disordered" evidence="1">
    <location>
        <begin position="549"/>
        <end position="744"/>
    </location>
</feature>
<feature type="compositionally biased region" description="Basic and acidic residues" evidence="1">
    <location>
        <begin position="503"/>
        <end position="523"/>
    </location>
</feature>
<feature type="compositionally biased region" description="Basic and acidic residues" evidence="1">
    <location>
        <begin position="759"/>
        <end position="773"/>
    </location>
</feature>
<feature type="region of interest" description="Disordered" evidence="1">
    <location>
        <begin position="265"/>
        <end position="288"/>
    </location>
</feature>
<dbReference type="OrthoDB" id="2554322at2759"/>
<feature type="compositionally biased region" description="Low complexity" evidence="1">
    <location>
        <begin position="1333"/>
        <end position="1351"/>
    </location>
</feature>
<feature type="compositionally biased region" description="Low complexity" evidence="1">
    <location>
        <begin position="677"/>
        <end position="688"/>
    </location>
</feature>
<feature type="region of interest" description="Disordered" evidence="1">
    <location>
        <begin position="1313"/>
        <end position="1352"/>
    </location>
</feature>
<dbReference type="eggNOG" id="ENOG502SD3M">
    <property type="taxonomic scope" value="Eukaryota"/>
</dbReference>
<feature type="compositionally biased region" description="Low complexity" evidence="1">
    <location>
        <begin position="1181"/>
        <end position="1196"/>
    </location>
</feature>
<feature type="compositionally biased region" description="Polar residues" evidence="1">
    <location>
        <begin position="164"/>
        <end position="173"/>
    </location>
</feature>
<feature type="compositionally biased region" description="Basic and acidic residues" evidence="1">
    <location>
        <begin position="1626"/>
        <end position="1635"/>
    </location>
</feature>
<feature type="compositionally biased region" description="Basic and acidic residues" evidence="1">
    <location>
        <begin position="824"/>
        <end position="846"/>
    </location>
</feature>
<feature type="region of interest" description="Disordered" evidence="1">
    <location>
        <begin position="57"/>
        <end position="252"/>
    </location>
</feature>
<organism evidence="2 3">
    <name type="scientific">Sporisorium reilianum (strain SRZ2)</name>
    <name type="common">Maize head smut fungus</name>
    <dbReference type="NCBI Taxonomy" id="999809"/>
    <lineage>
        <taxon>Eukaryota</taxon>
        <taxon>Fungi</taxon>
        <taxon>Dikarya</taxon>
        <taxon>Basidiomycota</taxon>
        <taxon>Ustilaginomycotina</taxon>
        <taxon>Ustilaginomycetes</taxon>
        <taxon>Ustilaginales</taxon>
        <taxon>Ustilaginaceae</taxon>
        <taxon>Sporisorium</taxon>
    </lineage>
</organism>
<feature type="region of interest" description="Disordered" evidence="1">
    <location>
        <begin position="1505"/>
        <end position="1718"/>
    </location>
</feature>
<reference evidence="2 3" key="1">
    <citation type="journal article" date="2010" name="Science">
        <title>Pathogenicity determinants in smut fungi revealed by genome comparison.</title>
        <authorList>
            <person name="Schirawski J."/>
            <person name="Mannhaupt G."/>
            <person name="Muench K."/>
            <person name="Brefort T."/>
            <person name="Schipper K."/>
            <person name="Doehlemann G."/>
            <person name="Di Stasio M."/>
            <person name="Roessel N."/>
            <person name="Mendoza-Mendoza A."/>
            <person name="Pester D."/>
            <person name="Mueller O."/>
            <person name="Winterberg B."/>
            <person name="Meyer E."/>
            <person name="Ghareeb H."/>
            <person name="Wollenberg T."/>
            <person name="Muensterkoetter M."/>
            <person name="Wong P."/>
            <person name="Walter M."/>
            <person name="Stukenbrock E."/>
            <person name="Gueldener U."/>
            <person name="Kahmann R."/>
        </authorList>
    </citation>
    <scope>NUCLEOTIDE SEQUENCE [LARGE SCALE GENOMIC DNA]</scope>
    <source>
        <strain evidence="3">SRZ2</strain>
    </source>
</reference>
<feature type="compositionally biased region" description="Low complexity" evidence="1">
    <location>
        <begin position="992"/>
        <end position="1010"/>
    </location>
</feature>
<feature type="compositionally biased region" description="Polar residues" evidence="1">
    <location>
        <begin position="1521"/>
        <end position="1530"/>
    </location>
</feature>
<feature type="compositionally biased region" description="Polar residues" evidence="1">
    <location>
        <begin position="714"/>
        <end position="729"/>
    </location>
</feature>
<feature type="compositionally biased region" description="Basic and acidic residues" evidence="1">
    <location>
        <begin position="582"/>
        <end position="595"/>
    </location>
</feature>
<name>E6ZUL4_SPORE</name>
<feature type="compositionally biased region" description="Basic residues" evidence="1">
    <location>
        <begin position="1544"/>
        <end position="1558"/>
    </location>
</feature>